<dbReference type="AlphaFoldDB" id="A0A0L0BSZ6"/>
<dbReference type="Proteomes" id="UP000037069">
    <property type="component" value="Unassembled WGS sequence"/>
</dbReference>
<name>A0A0L0BSZ6_LUCCU</name>
<sequence length="214" mass="25142">MLKLDFYFHRSLHQTQGYHIYHTTQEDHQKLLIEQQNQPALGQDIFGVNAILTNTDKYFSHNIECRNDGSDSYKHQLLHTRQQAQQHLNISRPHVTRSDLSSDEVSNHTHIQHNGHEIDVKYTPPHRTIYNFETQHLNKSIVNHRNKRSANINYSNKAVNSTEEDSGIVDCDREDIKRKRKKCHMSSIDYEIKAEADSESELRNIDIPLRNKSY</sequence>
<gene>
    <name evidence="1" type="ORF">FF38_11593</name>
</gene>
<protein>
    <submittedName>
        <fullName evidence="1">Uncharacterized protein</fullName>
    </submittedName>
</protein>
<comment type="caution">
    <text evidence="1">The sequence shown here is derived from an EMBL/GenBank/DDBJ whole genome shotgun (WGS) entry which is preliminary data.</text>
</comment>
<accession>A0A0L0BSZ6</accession>
<reference evidence="1 2" key="1">
    <citation type="journal article" date="2015" name="Nat. Commun.">
        <title>Lucilia cuprina genome unlocks parasitic fly biology to underpin future interventions.</title>
        <authorList>
            <person name="Anstead C.A."/>
            <person name="Korhonen P.K."/>
            <person name="Young N.D."/>
            <person name="Hall R.S."/>
            <person name="Jex A.R."/>
            <person name="Murali S.C."/>
            <person name="Hughes D.S."/>
            <person name="Lee S.F."/>
            <person name="Perry T."/>
            <person name="Stroehlein A.J."/>
            <person name="Ansell B.R."/>
            <person name="Breugelmans B."/>
            <person name="Hofmann A."/>
            <person name="Qu J."/>
            <person name="Dugan S."/>
            <person name="Lee S.L."/>
            <person name="Chao H."/>
            <person name="Dinh H."/>
            <person name="Han Y."/>
            <person name="Doddapaneni H.V."/>
            <person name="Worley K.C."/>
            <person name="Muzny D.M."/>
            <person name="Ioannidis P."/>
            <person name="Waterhouse R.M."/>
            <person name="Zdobnov E.M."/>
            <person name="James P.J."/>
            <person name="Bagnall N.H."/>
            <person name="Kotze A.C."/>
            <person name="Gibbs R.A."/>
            <person name="Richards S."/>
            <person name="Batterham P."/>
            <person name="Gasser R.B."/>
        </authorList>
    </citation>
    <scope>NUCLEOTIDE SEQUENCE [LARGE SCALE GENOMIC DNA]</scope>
    <source>
        <strain evidence="1 2">LS</strain>
        <tissue evidence="1">Full body</tissue>
    </source>
</reference>
<dbReference type="EMBL" id="JRES01001406">
    <property type="protein sequence ID" value="KNC23167.1"/>
    <property type="molecule type" value="Genomic_DNA"/>
</dbReference>
<evidence type="ECO:0000313" key="1">
    <source>
        <dbReference type="EMBL" id="KNC23167.1"/>
    </source>
</evidence>
<proteinExistence type="predicted"/>
<organism evidence="1 2">
    <name type="scientific">Lucilia cuprina</name>
    <name type="common">Green bottle fly</name>
    <name type="synonym">Australian sheep blowfly</name>
    <dbReference type="NCBI Taxonomy" id="7375"/>
    <lineage>
        <taxon>Eukaryota</taxon>
        <taxon>Metazoa</taxon>
        <taxon>Ecdysozoa</taxon>
        <taxon>Arthropoda</taxon>
        <taxon>Hexapoda</taxon>
        <taxon>Insecta</taxon>
        <taxon>Pterygota</taxon>
        <taxon>Neoptera</taxon>
        <taxon>Endopterygota</taxon>
        <taxon>Diptera</taxon>
        <taxon>Brachycera</taxon>
        <taxon>Muscomorpha</taxon>
        <taxon>Oestroidea</taxon>
        <taxon>Calliphoridae</taxon>
        <taxon>Luciliinae</taxon>
        <taxon>Lucilia</taxon>
    </lineage>
</organism>
<keyword evidence="2" id="KW-1185">Reference proteome</keyword>
<evidence type="ECO:0000313" key="2">
    <source>
        <dbReference type="Proteomes" id="UP000037069"/>
    </source>
</evidence>